<reference evidence="1" key="2">
    <citation type="submission" date="2015-06" db="UniProtKB">
        <authorList>
            <consortium name="EnsemblMetazoa"/>
        </authorList>
    </citation>
    <scope>IDENTIFICATION</scope>
</reference>
<evidence type="ECO:0000313" key="2">
    <source>
        <dbReference type="Proteomes" id="UP000015102"/>
    </source>
</evidence>
<dbReference type="EnsemblMetazoa" id="MESCA009148-RA">
    <property type="protein sequence ID" value="MESCA009148-PA"/>
    <property type="gene ID" value="MESCA009148"/>
</dbReference>
<reference evidence="2" key="1">
    <citation type="submission" date="2013-02" db="EMBL/GenBank/DDBJ databases">
        <authorList>
            <person name="Hughes D."/>
        </authorList>
    </citation>
    <scope>NUCLEOTIDE SEQUENCE</scope>
    <source>
        <strain>Durham</strain>
        <strain evidence="2">NC isolate 2 -- Noor lab</strain>
    </source>
</reference>
<keyword evidence="2" id="KW-1185">Reference proteome</keyword>
<dbReference type="EMBL" id="CAQQ02379964">
    <property type="status" value="NOT_ANNOTATED_CDS"/>
    <property type="molecule type" value="Genomic_DNA"/>
</dbReference>
<dbReference type="AlphaFoldDB" id="T1GZ54"/>
<protein>
    <submittedName>
        <fullName evidence="1">Uncharacterized protein</fullName>
    </submittedName>
</protein>
<accession>T1GZ54</accession>
<evidence type="ECO:0000313" key="1">
    <source>
        <dbReference type="EnsemblMetazoa" id="MESCA009148-PA"/>
    </source>
</evidence>
<organism evidence="1 2">
    <name type="scientific">Megaselia scalaris</name>
    <name type="common">Humpbacked fly</name>
    <name type="synonym">Phora scalaris</name>
    <dbReference type="NCBI Taxonomy" id="36166"/>
    <lineage>
        <taxon>Eukaryota</taxon>
        <taxon>Metazoa</taxon>
        <taxon>Ecdysozoa</taxon>
        <taxon>Arthropoda</taxon>
        <taxon>Hexapoda</taxon>
        <taxon>Insecta</taxon>
        <taxon>Pterygota</taxon>
        <taxon>Neoptera</taxon>
        <taxon>Endopterygota</taxon>
        <taxon>Diptera</taxon>
        <taxon>Brachycera</taxon>
        <taxon>Muscomorpha</taxon>
        <taxon>Platypezoidea</taxon>
        <taxon>Phoridae</taxon>
        <taxon>Megaseliini</taxon>
        <taxon>Megaselia</taxon>
    </lineage>
</organism>
<proteinExistence type="predicted"/>
<name>T1GZ54_MEGSC</name>
<sequence>MPPPTFLGLQTYLCGDVIRSKYTRIQIQSYWSSLPLKSKDLVEQCSVFSTNLTIFGNPLQDPVNLRNPQFISRIREY</sequence>
<dbReference type="EMBL" id="CAQQ02379965">
    <property type="status" value="NOT_ANNOTATED_CDS"/>
    <property type="molecule type" value="Genomic_DNA"/>
</dbReference>
<dbReference type="HOGENOM" id="CLU_2640932_0_0_1"/>
<dbReference type="Proteomes" id="UP000015102">
    <property type="component" value="Unassembled WGS sequence"/>
</dbReference>